<evidence type="ECO:0000313" key="2">
    <source>
        <dbReference type="Proteomes" id="UP000622552"/>
    </source>
</evidence>
<keyword evidence="2" id="KW-1185">Reference proteome</keyword>
<name>A0A8J7GR04_9ACTN</name>
<dbReference type="AlphaFoldDB" id="A0A8J7GR04"/>
<dbReference type="RefSeq" id="WP_197008152.1">
    <property type="nucleotide sequence ID" value="NZ_BONS01000013.1"/>
</dbReference>
<reference evidence="1" key="1">
    <citation type="submission" date="2020-11" db="EMBL/GenBank/DDBJ databases">
        <title>Sequencing the genomes of 1000 actinobacteria strains.</title>
        <authorList>
            <person name="Klenk H.-P."/>
        </authorList>
    </citation>
    <scope>NUCLEOTIDE SEQUENCE</scope>
    <source>
        <strain evidence="1">DSM 45356</strain>
    </source>
</reference>
<comment type="caution">
    <text evidence="1">The sequence shown here is derived from an EMBL/GenBank/DDBJ whole genome shotgun (WGS) entry which is preliminary data.</text>
</comment>
<gene>
    <name evidence="1" type="ORF">IW245_007967</name>
</gene>
<evidence type="ECO:0000313" key="1">
    <source>
        <dbReference type="EMBL" id="MBG6141773.1"/>
    </source>
</evidence>
<sequence length="122" mass="12691">MSLCVDVFVRLSDGSSTVLDGVPGVSDSAGSEMTRHTLRWSPGVAELGLDLRLLPTLARADPWVGPEELDGLAVECAAIRGDIAAVAPTTGYGEEYVADRIGNIVAAIERARGVEGGGVVIW</sequence>
<accession>A0A8J7GR04</accession>
<dbReference type="Proteomes" id="UP000622552">
    <property type="component" value="Unassembled WGS sequence"/>
</dbReference>
<dbReference type="EMBL" id="JADOUF010000001">
    <property type="protein sequence ID" value="MBG6141773.1"/>
    <property type="molecule type" value="Genomic_DNA"/>
</dbReference>
<organism evidence="1 2">
    <name type="scientific">Longispora fulva</name>
    <dbReference type="NCBI Taxonomy" id="619741"/>
    <lineage>
        <taxon>Bacteria</taxon>
        <taxon>Bacillati</taxon>
        <taxon>Actinomycetota</taxon>
        <taxon>Actinomycetes</taxon>
        <taxon>Micromonosporales</taxon>
        <taxon>Micromonosporaceae</taxon>
        <taxon>Longispora</taxon>
    </lineage>
</organism>
<protein>
    <submittedName>
        <fullName evidence="1">Uncharacterized protein</fullName>
    </submittedName>
</protein>
<proteinExistence type="predicted"/>